<feature type="chain" id="PRO_5035861512" evidence="1">
    <location>
        <begin position="17"/>
        <end position="174"/>
    </location>
</feature>
<dbReference type="AlphaFoldDB" id="A0A8S1CHK0"/>
<evidence type="ECO:0000256" key="1">
    <source>
        <dbReference type="SAM" id="SignalP"/>
    </source>
</evidence>
<sequence length="174" mass="18977">MKLLLPLLAAVAAVSSMPSPGFYSGLSLHPGFYPGLYPSIARSLLLKKAALGHFSPYSSPFALLAEHYHPPTLTIHKKHAVPVLKPFAVAVDKPVPVLVKKKVPVYVDAPYPVKVIKPYKVFVDKPVPVPVDAPYHVPVTKDIPVPYIKDYPVPVHNEPLDISLAPEELSLAKK</sequence>
<gene>
    <name evidence="2" type="ORF">CLODIP_2_CD00824</name>
</gene>
<dbReference type="EMBL" id="CADEPI010000039">
    <property type="protein sequence ID" value="CAB3368789.1"/>
    <property type="molecule type" value="Genomic_DNA"/>
</dbReference>
<name>A0A8S1CHK0_9INSE</name>
<keyword evidence="1" id="KW-0732">Signal</keyword>
<protein>
    <submittedName>
        <fullName evidence="2">Uncharacterized protein</fullName>
    </submittedName>
</protein>
<reference evidence="2 3" key="1">
    <citation type="submission" date="2020-04" db="EMBL/GenBank/DDBJ databases">
        <authorList>
            <person name="Alioto T."/>
            <person name="Alioto T."/>
            <person name="Gomez Garrido J."/>
        </authorList>
    </citation>
    <scope>NUCLEOTIDE SEQUENCE [LARGE SCALE GENOMIC DNA]</scope>
</reference>
<dbReference type="Proteomes" id="UP000494165">
    <property type="component" value="Unassembled WGS sequence"/>
</dbReference>
<feature type="signal peptide" evidence="1">
    <location>
        <begin position="1"/>
        <end position="16"/>
    </location>
</feature>
<evidence type="ECO:0000313" key="2">
    <source>
        <dbReference type="EMBL" id="CAB3368789.1"/>
    </source>
</evidence>
<dbReference type="PANTHER" id="PTHR47771:SF14">
    <property type="entry name" value="RH73259P"/>
    <property type="match status" value="1"/>
</dbReference>
<dbReference type="PANTHER" id="PTHR47771">
    <property type="entry name" value="LD27203P-RELATED"/>
    <property type="match status" value="1"/>
</dbReference>
<evidence type="ECO:0000313" key="3">
    <source>
        <dbReference type="Proteomes" id="UP000494165"/>
    </source>
</evidence>
<organism evidence="2 3">
    <name type="scientific">Cloeon dipterum</name>
    <dbReference type="NCBI Taxonomy" id="197152"/>
    <lineage>
        <taxon>Eukaryota</taxon>
        <taxon>Metazoa</taxon>
        <taxon>Ecdysozoa</taxon>
        <taxon>Arthropoda</taxon>
        <taxon>Hexapoda</taxon>
        <taxon>Insecta</taxon>
        <taxon>Pterygota</taxon>
        <taxon>Palaeoptera</taxon>
        <taxon>Ephemeroptera</taxon>
        <taxon>Pisciforma</taxon>
        <taxon>Baetidae</taxon>
        <taxon>Cloeon</taxon>
    </lineage>
</organism>
<comment type="caution">
    <text evidence="2">The sequence shown here is derived from an EMBL/GenBank/DDBJ whole genome shotgun (WGS) entry which is preliminary data.</text>
</comment>
<keyword evidence="3" id="KW-1185">Reference proteome</keyword>
<accession>A0A8S1CHK0</accession>
<proteinExistence type="predicted"/>